<dbReference type="EMBL" id="CP097332">
    <property type="protein sequence ID" value="UQX87038.1"/>
    <property type="molecule type" value="Genomic_DNA"/>
</dbReference>
<reference evidence="2" key="2">
    <citation type="submission" date="2022-05" db="EMBL/GenBank/DDBJ databases">
        <authorList>
            <person name="Kim J.-S."/>
            <person name="Lee K."/>
            <person name="Suh M."/>
            <person name="Eom M."/>
            <person name="Kim J.-S."/>
            <person name="Kim D.-S."/>
            <person name="Ko S.-H."/>
            <person name="Shin Y."/>
            <person name="Lee J.-S."/>
        </authorList>
    </citation>
    <scope>NUCLEOTIDE SEQUENCE</scope>
    <source>
        <strain evidence="2">N237</strain>
    </source>
</reference>
<dbReference type="SUPFAM" id="SSF103247">
    <property type="entry name" value="TT1751-like"/>
    <property type="match status" value="1"/>
</dbReference>
<evidence type="ECO:0000259" key="1">
    <source>
        <dbReference type="Pfam" id="PF03625"/>
    </source>
</evidence>
<dbReference type="InterPro" id="IPR035923">
    <property type="entry name" value="TT1751-like_sf"/>
</dbReference>
<dbReference type="CDD" id="cd14797">
    <property type="entry name" value="DUF302"/>
    <property type="match status" value="1"/>
</dbReference>
<dbReference type="InterPro" id="IPR016796">
    <property type="entry name" value="UCP021774"/>
</dbReference>
<dbReference type="PANTHER" id="PTHR38342">
    <property type="entry name" value="SLR5037 PROTEIN"/>
    <property type="match status" value="1"/>
</dbReference>
<evidence type="ECO:0000313" key="2">
    <source>
        <dbReference type="EMBL" id="UQX87038.1"/>
    </source>
</evidence>
<organism evidence="2 3">
    <name type="scientific">Jatrophihabitans telluris</name>
    <dbReference type="NCBI Taxonomy" id="2038343"/>
    <lineage>
        <taxon>Bacteria</taxon>
        <taxon>Bacillati</taxon>
        <taxon>Actinomycetota</taxon>
        <taxon>Actinomycetes</taxon>
        <taxon>Jatrophihabitantales</taxon>
        <taxon>Jatrophihabitantaceae</taxon>
        <taxon>Jatrophihabitans</taxon>
    </lineage>
</organism>
<dbReference type="InterPro" id="IPR005180">
    <property type="entry name" value="DUF302"/>
</dbReference>
<accession>A0ABY4QUD2</accession>
<dbReference type="Pfam" id="PF03625">
    <property type="entry name" value="DUF302"/>
    <property type="match status" value="1"/>
</dbReference>
<feature type="domain" description="DUF302" evidence="1">
    <location>
        <begin position="36"/>
        <end position="99"/>
    </location>
</feature>
<protein>
    <submittedName>
        <fullName evidence="2">DUF302 domain-containing protein</fullName>
    </submittedName>
</protein>
<sequence length="139" mass="14609">MSDYGFSITLTEDFEPVVVRARDALAEQGFGILTEIDVAATMKAKLDVDMPPYLILGACNPPLAHQAIAIDASIGLLLPCNVVIRALDERHTLVEVMDPNVMVTATGNSALAPVADQARTHLTAALDTLSGPAPVARCG</sequence>
<dbReference type="PANTHER" id="PTHR38342:SF1">
    <property type="entry name" value="SLR5037 PROTEIN"/>
    <property type="match status" value="1"/>
</dbReference>
<dbReference type="PIRSF" id="PIRSF021774">
    <property type="entry name" value="UCP021774"/>
    <property type="match status" value="1"/>
</dbReference>
<dbReference type="Proteomes" id="UP001056336">
    <property type="component" value="Chromosome"/>
</dbReference>
<reference evidence="2" key="1">
    <citation type="journal article" date="2018" name="Int. J. Syst. Evol. Microbiol.">
        <title>Jatrophihabitans telluris sp. nov., isolated from sediment soil of lava forest wetlands and the emended description of the genus Jatrophihabitans.</title>
        <authorList>
            <person name="Lee K.C."/>
            <person name="Suh M.K."/>
            <person name="Eom M.K."/>
            <person name="Kim K.K."/>
            <person name="Kim J.S."/>
            <person name="Kim D.S."/>
            <person name="Ko S.H."/>
            <person name="Shin Y.K."/>
            <person name="Lee J.S."/>
        </authorList>
    </citation>
    <scope>NUCLEOTIDE SEQUENCE</scope>
    <source>
        <strain evidence="2">N237</strain>
    </source>
</reference>
<keyword evidence="3" id="KW-1185">Reference proteome</keyword>
<dbReference type="RefSeq" id="WP_249769468.1">
    <property type="nucleotide sequence ID" value="NZ_CP097332.1"/>
</dbReference>
<proteinExistence type="predicted"/>
<gene>
    <name evidence="2" type="ORF">M6D93_12045</name>
</gene>
<dbReference type="Gene3D" id="3.30.310.70">
    <property type="entry name" value="TT1751-like domain"/>
    <property type="match status" value="1"/>
</dbReference>
<evidence type="ECO:0000313" key="3">
    <source>
        <dbReference type="Proteomes" id="UP001056336"/>
    </source>
</evidence>
<name>A0ABY4QUD2_9ACTN</name>